<name>A0A1T4LUA8_9FUSO</name>
<accession>A0A1T4LUA8</accession>
<feature type="transmembrane region" description="Helical" evidence="6">
    <location>
        <begin position="110"/>
        <end position="130"/>
    </location>
</feature>
<reference evidence="7 8" key="1">
    <citation type="submission" date="2017-02" db="EMBL/GenBank/DDBJ databases">
        <authorList>
            <person name="Peterson S.W."/>
        </authorList>
    </citation>
    <scope>NUCLEOTIDE SEQUENCE [LARGE SCALE GENOMIC DNA]</scope>
    <source>
        <strain evidence="7 8">ATCC 700028</strain>
    </source>
</reference>
<dbReference type="Pfam" id="PF01943">
    <property type="entry name" value="Polysacc_synt"/>
    <property type="match status" value="1"/>
</dbReference>
<comment type="subcellular location">
    <subcellularLocation>
        <location evidence="1">Cell membrane</location>
        <topology evidence="1">Multi-pass membrane protein</topology>
    </subcellularLocation>
</comment>
<keyword evidence="8" id="KW-1185">Reference proteome</keyword>
<dbReference type="OrthoDB" id="88014at2"/>
<evidence type="ECO:0000256" key="1">
    <source>
        <dbReference type="ARBA" id="ARBA00004651"/>
    </source>
</evidence>
<dbReference type="InterPro" id="IPR002797">
    <property type="entry name" value="Polysacc_synth"/>
</dbReference>
<dbReference type="AlphaFoldDB" id="A0A1T4LUA8"/>
<evidence type="ECO:0000313" key="8">
    <source>
        <dbReference type="Proteomes" id="UP000191153"/>
    </source>
</evidence>
<evidence type="ECO:0000256" key="2">
    <source>
        <dbReference type="ARBA" id="ARBA00022475"/>
    </source>
</evidence>
<feature type="transmembrane region" description="Helical" evidence="6">
    <location>
        <begin position="84"/>
        <end position="104"/>
    </location>
</feature>
<dbReference type="CDD" id="cd13128">
    <property type="entry name" value="MATE_Wzx_like"/>
    <property type="match status" value="1"/>
</dbReference>
<dbReference type="RefSeq" id="WP_078693488.1">
    <property type="nucleotide sequence ID" value="NZ_FUWX01000007.1"/>
</dbReference>
<evidence type="ECO:0000256" key="3">
    <source>
        <dbReference type="ARBA" id="ARBA00022692"/>
    </source>
</evidence>
<feature type="transmembrane region" description="Helical" evidence="6">
    <location>
        <begin position="44"/>
        <end position="63"/>
    </location>
</feature>
<feature type="transmembrane region" description="Helical" evidence="6">
    <location>
        <begin position="20"/>
        <end position="38"/>
    </location>
</feature>
<dbReference type="GO" id="GO:0005886">
    <property type="term" value="C:plasma membrane"/>
    <property type="evidence" value="ECO:0007669"/>
    <property type="project" value="UniProtKB-SubCell"/>
</dbReference>
<feature type="transmembrane region" description="Helical" evidence="6">
    <location>
        <begin position="358"/>
        <end position="377"/>
    </location>
</feature>
<dbReference type="PANTHER" id="PTHR30250">
    <property type="entry name" value="PST FAMILY PREDICTED COLANIC ACID TRANSPORTER"/>
    <property type="match status" value="1"/>
</dbReference>
<protein>
    <submittedName>
        <fullName evidence="7">Membrane protein involved in the export of O-antigen and teichoic acid</fullName>
    </submittedName>
</protein>
<keyword evidence="2" id="KW-1003">Cell membrane</keyword>
<dbReference type="PANTHER" id="PTHR30250:SF11">
    <property type="entry name" value="O-ANTIGEN TRANSPORTER-RELATED"/>
    <property type="match status" value="1"/>
</dbReference>
<proteinExistence type="predicted"/>
<keyword evidence="5 6" id="KW-0472">Membrane</keyword>
<evidence type="ECO:0000256" key="6">
    <source>
        <dbReference type="SAM" id="Phobius"/>
    </source>
</evidence>
<dbReference type="STRING" id="180163.SAMN02745174_00972"/>
<evidence type="ECO:0000256" key="4">
    <source>
        <dbReference type="ARBA" id="ARBA00022989"/>
    </source>
</evidence>
<organism evidence="7 8">
    <name type="scientific">Cetobacterium ceti</name>
    <dbReference type="NCBI Taxonomy" id="180163"/>
    <lineage>
        <taxon>Bacteria</taxon>
        <taxon>Fusobacteriati</taxon>
        <taxon>Fusobacteriota</taxon>
        <taxon>Fusobacteriia</taxon>
        <taxon>Fusobacteriales</taxon>
        <taxon>Fusobacteriaceae</taxon>
        <taxon>Cetobacterium</taxon>
    </lineage>
</organism>
<feature type="transmembrane region" description="Helical" evidence="6">
    <location>
        <begin position="286"/>
        <end position="309"/>
    </location>
</feature>
<dbReference type="InterPro" id="IPR050833">
    <property type="entry name" value="Poly_Biosynth_Transport"/>
</dbReference>
<feature type="transmembrane region" description="Helical" evidence="6">
    <location>
        <begin position="321"/>
        <end position="337"/>
    </location>
</feature>
<feature type="transmembrane region" description="Helical" evidence="6">
    <location>
        <begin position="166"/>
        <end position="185"/>
    </location>
</feature>
<gene>
    <name evidence="7" type="ORF">SAMN02745174_00972</name>
</gene>
<evidence type="ECO:0000313" key="7">
    <source>
        <dbReference type="EMBL" id="SJZ58303.1"/>
    </source>
</evidence>
<keyword evidence="4 6" id="KW-1133">Transmembrane helix</keyword>
<dbReference type="Proteomes" id="UP000191153">
    <property type="component" value="Unassembled WGS sequence"/>
</dbReference>
<feature type="transmembrane region" description="Helical" evidence="6">
    <location>
        <begin position="246"/>
        <end position="265"/>
    </location>
</feature>
<keyword evidence="3 6" id="KW-0812">Transmembrane</keyword>
<feature type="transmembrane region" description="Helical" evidence="6">
    <location>
        <begin position="383"/>
        <end position="403"/>
    </location>
</feature>
<sequence length="426" mass="49274">MNLKNNPVVKNIIWLVMDKFLMLFLQFFVGIKVANYYGSETYGVYAYAGAVVAFFPIVLEIINPRVIKEYYGEDFNHVVSCVTTIRNICSFVLLLGVIVYGMVFNISRELYYLLVLLSLDSFLICWTFGIENYFEFKLLSKKTVVANNIVKVLAYILQYIGIMLQFTIVIIPIIRVIGSLIRGIILKRAYFKEYGERIKFIIDKSLTFKMIGESYYLWISFVAFIIYTQIDKIMIGNMLGDREVGIYTIGLQLSSILAILIGPFQNSIYPKLMEAYKRDYNEYKKIYLKSNTLFTQIYILGGILSIFVVKWLFPYLYSSEYRGAILTYSILTISIFFKANGALQTGHMTLKKITKKSFYKTLVGLILNVSLNLYLIPKFKIDGAALATAITQFVTLFLMDYFIPEYREQFFIQVKSLNPLNLIKKD</sequence>
<evidence type="ECO:0000256" key="5">
    <source>
        <dbReference type="ARBA" id="ARBA00023136"/>
    </source>
</evidence>
<dbReference type="EMBL" id="FUWX01000007">
    <property type="protein sequence ID" value="SJZ58303.1"/>
    <property type="molecule type" value="Genomic_DNA"/>
</dbReference>
<feature type="transmembrane region" description="Helical" evidence="6">
    <location>
        <begin position="206"/>
        <end position="226"/>
    </location>
</feature>